<proteinExistence type="predicted"/>
<keyword evidence="2" id="KW-1185">Reference proteome</keyword>
<evidence type="ECO:0000313" key="2">
    <source>
        <dbReference type="Proteomes" id="UP001165064"/>
    </source>
</evidence>
<gene>
    <name evidence="1" type="ORF">Amon02_001211400</name>
</gene>
<comment type="caution">
    <text evidence="1">The sequence shown here is derived from an EMBL/GenBank/DDBJ whole genome shotgun (WGS) entry which is preliminary data.</text>
</comment>
<protein>
    <submittedName>
        <fullName evidence="1">Unnamed protein product</fullName>
    </submittedName>
</protein>
<dbReference type="EMBL" id="BSXS01014052">
    <property type="protein sequence ID" value="GMF04843.1"/>
    <property type="molecule type" value="Genomic_DNA"/>
</dbReference>
<dbReference type="Proteomes" id="UP001165064">
    <property type="component" value="Unassembled WGS sequence"/>
</dbReference>
<name>A0ACB5U9P9_AMBMO</name>
<accession>A0ACB5U9P9</accession>
<reference evidence="1" key="1">
    <citation type="submission" date="2023-04" db="EMBL/GenBank/DDBJ databases">
        <title>Ambrosiozyma monospora NBRC 10751.</title>
        <authorList>
            <person name="Ichikawa N."/>
            <person name="Sato H."/>
            <person name="Tonouchi N."/>
        </authorList>
    </citation>
    <scope>NUCLEOTIDE SEQUENCE</scope>
    <source>
        <strain evidence="1">NBRC 10751</strain>
    </source>
</reference>
<evidence type="ECO:0000313" key="1">
    <source>
        <dbReference type="EMBL" id="GMF04843.1"/>
    </source>
</evidence>
<sequence>METLTHFKQLQQFSISQATLSNWTVKEAELRDEFDNNPNLEAYKRKPVLKYPKVTKAVEKYIEEASNKGQLITDQMIKDVFVKYMKQYGYDDQHFNLSGGMLHSFKKRNLISRGRKTDTHHLPLHSGSSGGSSSHGNSPVTGALSIQQLNGQAPVPVPGPSPSGAIPSMVVSPSSVGMSYHTNNTNDRNTSSPLVNGAANTANTTNSNNTASGVNMNSNNNNNISNKPLNNNTNKITSPSTTTSTPENRALSNLTGAVPMQQSPSNSMSTSGPGSGDKDLDFNFDDIFSATDVVVKLLPMVVLLKISKCMGINNNLTIC</sequence>
<organism evidence="1 2">
    <name type="scientific">Ambrosiozyma monospora</name>
    <name type="common">Yeast</name>
    <name type="synonym">Endomycopsis monosporus</name>
    <dbReference type="NCBI Taxonomy" id="43982"/>
    <lineage>
        <taxon>Eukaryota</taxon>
        <taxon>Fungi</taxon>
        <taxon>Dikarya</taxon>
        <taxon>Ascomycota</taxon>
        <taxon>Saccharomycotina</taxon>
        <taxon>Pichiomycetes</taxon>
        <taxon>Pichiales</taxon>
        <taxon>Pichiaceae</taxon>
        <taxon>Ambrosiozyma</taxon>
    </lineage>
</organism>